<dbReference type="EMBL" id="UFWD01000002">
    <property type="protein sequence ID" value="SUY83300.1"/>
    <property type="molecule type" value="Genomic_DNA"/>
</dbReference>
<protein>
    <submittedName>
        <fullName evidence="1">Type IV pilus assembly protein</fullName>
    </submittedName>
</protein>
<name>A0A381KNF8_CLODI</name>
<evidence type="ECO:0000313" key="1">
    <source>
        <dbReference type="EMBL" id="SUY83300.1"/>
    </source>
</evidence>
<sequence length="50" mass="5521">MAEKILASAKDGITRGEGLAENLERYTYFDSVLVQMIAIGGADRGIREYK</sequence>
<gene>
    <name evidence="1" type="ORF">NCTC13307_04418</name>
</gene>
<proteinExistence type="predicted"/>
<accession>A0A381KNF8</accession>
<dbReference type="AlphaFoldDB" id="A0A381KNF8"/>
<reference evidence="1" key="1">
    <citation type="submission" date="2018-06" db="EMBL/GenBank/DDBJ databases">
        <authorList>
            <consortium name="Pathogen Informatics"/>
            <person name="Doyle S."/>
        </authorList>
    </citation>
    <scope>NUCLEOTIDE SEQUENCE</scope>
    <source>
        <strain evidence="1">NCTC13307</strain>
    </source>
</reference>
<organism evidence="1">
    <name type="scientific">Clostridioides difficile</name>
    <name type="common">Peptoclostridium difficile</name>
    <dbReference type="NCBI Taxonomy" id="1496"/>
    <lineage>
        <taxon>Bacteria</taxon>
        <taxon>Bacillati</taxon>
        <taxon>Bacillota</taxon>
        <taxon>Clostridia</taxon>
        <taxon>Peptostreptococcales</taxon>
        <taxon>Peptostreptococcaceae</taxon>
        <taxon>Clostridioides</taxon>
    </lineage>
</organism>